<protein>
    <submittedName>
        <fullName evidence="1">Uncharacterized protein</fullName>
    </submittedName>
</protein>
<dbReference type="InParanoid" id="A0A5J5ERZ6"/>
<accession>A0A5J5ERZ6</accession>
<evidence type="ECO:0000313" key="2">
    <source>
        <dbReference type="Proteomes" id="UP000326924"/>
    </source>
</evidence>
<sequence length="219" mass="24575">MSTEVRDVRGQSFDLNDEKRVFEVLSRDGALIFPSHSRLGVPFNSVNLVQGRESSGNLGYSTYEFVRRDNILSAVIGKALFLLHDGYAMGGSKILIPVPGMRAPLLYQYPAFSVTLFGDVHDASIEFYLTVETAASERHDLIIRSGDILLCTDKSKRTFPQARGETTFVHETYYCRDEIVALPPGLVTQYLQAGQGELVLDDEGNVIWTKENFLRHRPQ</sequence>
<gene>
    <name evidence="1" type="ORF">FN846DRAFT_892228</name>
</gene>
<dbReference type="EMBL" id="VXIS01000158">
    <property type="protein sequence ID" value="KAA8900178.1"/>
    <property type="molecule type" value="Genomic_DNA"/>
</dbReference>
<dbReference type="AlphaFoldDB" id="A0A5J5ERZ6"/>
<evidence type="ECO:0000313" key="1">
    <source>
        <dbReference type="EMBL" id="KAA8900178.1"/>
    </source>
</evidence>
<comment type="caution">
    <text evidence="1">The sequence shown here is derived from an EMBL/GenBank/DDBJ whole genome shotgun (WGS) entry which is preliminary data.</text>
</comment>
<proteinExistence type="predicted"/>
<dbReference type="Proteomes" id="UP000326924">
    <property type="component" value="Unassembled WGS sequence"/>
</dbReference>
<name>A0A5J5ERZ6_9PEZI</name>
<keyword evidence="2" id="KW-1185">Reference proteome</keyword>
<reference evidence="1 2" key="1">
    <citation type="submission" date="2019-09" db="EMBL/GenBank/DDBJ databases">
        <title>Draft genome of the ectomycorrhizal ascomycete Sphaerosporella brunnea.</title>
        <authorList>
            <consortium name="DOE Joint Genome Institute"/>
            <person name="Benucci G.M."/>
            <person name="Marozzi G."/>
            <person name="Antonielli L."/>
            <person name="Sanchez S."/>
            <person name="Marco P."/>
            <person name="Wang X."/>
            <person name="Falini L.B."/>
            <person name="Barry K."/>
            <person name="Haridas S."/>
            <person name="Lipzen A."/>
            <person name="Labutti K."/>
            <person name="Grigoriev I.V."/>
            <person name="Murat C."/>
            <person name="Martin F."/>
            <person name="Albertini E."/>
            <person name="Donnini D."/>
            <person name="Bonito G."/>
        </authorList>
    </citation>
    <scope>NUCLEOTIDE SEQUENCE [LARGE SCALE GENOMIC DNA]</scope>
    <source>
        <strain evidence="1 2">Sb_GMNB300</strain>
    </source>
</reference>
<organism evidence="1 2">
    <name type="scientific">Sphaerosporella brunnea</name>
    <dbReference type="NCBI Taxonomy" id="1250544"/>
    <lineage>
        <taxon>Eukaryota</taxon>
        <taxon>Fungi</taxon>
        <taxon>Dikarya</taxon>
        <taxon>Ascomycota</taxon>
        <taxon>Pezizomycotina</taxon>
        <taxon>Pezizomycetes</taxon>
        <taxon>Pezizales</taxon>
        <taxon>Pyronemataceae</taxon>
        <taxon>Sphaerosporella</taxon>
    </lineage>
</organism>
<dbReference type="OrthoDB" id="5372891at2759"/>